<sequence>MAAKLDEVTKLVNILSKDLTSNCLSSHQRDKYLEELKILGRDPSNSDPIYTNEGIKTLAGHAFNSPSKTTSRNALKCLANTMLLRAETRQIFVDLSLEDKLCDKIKDDNREDEFLTSRILFLTTYGTNIDLEKLIDQYRIADNICINIGRHANRILSKTEYKSTDTFEEMALAETLKLIFNLNHFCPQRKIVFTAVLKDLIRLFIELPVLETSPLEPPIGLVINAIISLDLDETISTIFFPPSAPNIIAEHCVKLLSMSIKKYIDVDLEQNVTPLVILLQKINNLAPQAVQIYLQQLLLPSIEDRQQVLGRAESFASQLLRLVSNPTTPQLRESIPNLLFELSGKDAKKFVQNVGYGFASGFLCNHKISVPEGILEPSQTTEDDTDQNLFNKVNPVTGQLLDKEEKLDLKDMTEEEKEREAEKLFVLFERLKKNGMLSVKNPMEEYQSSGKFEELKDETDSK</sequence>
<evidence type="ECO:0000256" key="4">
    <source>
        <dbReference type="SAM" id="MobiDB-lite"/>
    </source>
</evidence>
<keyword evidence="3" id="KW-0143">Chaperone</keyword>
<comment type="similarity">
    <text evidence="1">Belongs to the synembryn family.</text>
</comment>
<dbReference type="AlphaFoldDB" id="A0A420HXI7"/>
<organism evidence="5 6">
    <name type="scientific">Erysiphe neolycopersici</name>
    <dbReference type="NCBI Taxonomy" id="212602"/>
    <lineage>
        <taxon>Eukaryota</taxon>
        <taxon>Fungi</taxon>
        <taxon>Dikarya</taxon>
        <taxon>Ascomycota</taxon>
        <taxon>Pezizomycotina</taxon>
        <taxon>Leotiomycetes</taxon>
        <taxon>Erysiphales</taxon>
        <taxon>Erysiphaceae</taxon>
        <taxon>Erysiphe</taxon>
    </lineage>
</organism>
<evidence type="ECO:0000256" key="2">
    <source>
        <dbReference type="ARBA" id="ARBA00022658"/>
    </source>
</evidence>
<dbReference type="STRING" id="212602.A0A420HXI7"/>
<dbReference type="Pfam" id="PF10165">
    <property type="entry name" value="Ric8"/>
    <property type="match status" value="1"/>
</dbReference>
<evidence type="ECO:0000313" key="5">
    <source>
        <dbReference type="EMBL" id="RKF62184.1"/>
    </source>
</evidence>
<dbReference type="PANTHER" id="PTHR12425:SF5">
    <property type="entry name" value="SYNEMBRYN"/>
    <property type="match status" value="1"/>
</dbReference>
<feature type="region of interest" description="Disordered" evidence="4">
    <location>
        <begin position="442"/>
        <end position="462"/>
    </location>
</feature>
<keyword evidence="2" id="KW-0344">Guanine-nucleotide releasing factor</keyword>
<gene>
    <name evidence="5" type="ORF">OnM2_035074</name>
</gene>
<dbReference type="GO" id="GO:0007186">
    <property type="term" value="P:G protein-coupled receptor signaling pathway"/>
    <property type="evidence" value="ECO:0007669"/>
    <property type="project" value="TreeGrafter"/>
</dbReference>
<dbReference type="InterPro" id="IPR016024">
    <property type="entry name" value="ARM-type_fold"/>
</dbReference>
<evidence type="ECO:0000313" key="6">
    <source>
        <dbReference type="Proteomes" id="UP000286134"/>
    </source>
</evidence>
<comment type="caution">
    <text evidence="5">The sequence shown here is derived from an EMBL/GenBank/DDBJ whole genome shotgun (WGS) entry which is preliminary data.</text>
</comment>
<dbReference type="GO" id="GO:0005085">
    <property type="term" value="F:guanyl-nucleotide exchange factor activity"/>
    <property type="evidence" value="ECO:0007669"/>
    <property type="project" value="UniProtKB-KW"/>
</dbReference>
<accession>A0A420HXI7</accession>
<dbReference type="PANTHER" id="PTHR12425">
    <property type="entry name" value="SYNEMBRYN"/>
    <property type="match status" value="1"/>
</dbReference>
<protein>
    <submittedName>
        <fullName evidence="5">Synembryn-A</fullName>
    </submittedName>
</protein>
<name>A0A420HXI7_9PEZI</name>
<dbReference type="GO" id="GO:0005737">
    <property type="term" value="C:cytoplasm"/>
    <property type="evidence" value="ECO:0007669"/>
    <property type="project" value="TreeGrafter"/>
</dbReference>
<feature type="compositionally biased region" description="Basic and acidic residues" evidence="4">
    <location>
        <begin position="451"/>
        <end position="462"/>
    </location>
</feature>
<reference evidence="5 6" key="1">
    <citation type="journal article" date="2018" name="BMC Genomics">
        <title>Comparative genome analyses reveal sequence features reflecting distinct modes of host-adaptation between dicot and monocot powdery mildew.</title>
        <authorList>
            <person name="Wu Y."/>
            <person name="Ma X."/>
            <person name="Pan Z."/>
            <person name="Kale S.D."/>
            <person name="Song Y."/>
            <person name="King H."/>
            <person name="Zhang Q."/>
            <person name="Presley C."/>
            <person name="Deng X."/>
            <person name="Wei C.I."/>
            <person name="Xiao S."/>
        </authorList>
    </citation>
    <scope>NUCLEOTIDE SEQUENCE [LARGE SCALE GENOMIC DNA]</scope>
    <source>
        <strain evidence="5">UMSG2</strain>
    </source>
</reference>
<keyword evidence="6" id="KW-1185">Reference proteome</keyword>
<dbReference type="Proteomes" id="UP000286134">
    <property type="component" value="Unassembled WGS sequence"/>
</dbReference>
<evidence type="ECO:0000256" key="3">
    <source>
        <dbReference type="ARBA" id="ARBA00023186"/>
    </source>
</evidence>
<proteinExistence type="inferred from homology"/>
<dbReference type="GO" id="GO:0001965">
    <property type="term" value="F:G-protein alpha-subunit binding"/>
    <property type="evidence" value="ECO:0007669"/>
    <property type="project" value="TreeGrafter"/>
</dbReference>
<dbReference type="EMBL" id="MCFK01003545">
    <property type="protein sequence ID" value="RKF62184.1"/>
    <property type="molecule type" value="Genomic_DNA"/>
</dbReference>
<dbReference type="SUPFAM" id="SSF48371">
    <property type="entry name" value="ARM repeat"/>
    <property type="match status" value="1"/>
</dbReference>
<evidence type="ECO:0000256" key="1">
    <source>
        <dbReference type="ARBA" id="ARBA00009049"/>
    </source>
</evidence>
<dbReference type="OrthoDB" id="5585685at2759"/>
<dbReference type="InterPro" id="IPR019318">
    <property type="entry name" value="Gua_nucleotide_exch_fac_Ric8"/>
</dbReference>